<dbReference type="Proteomes" id="UP001190700">
    <property type="component" value="Unassembled WGS sequence"/>
</dbReference>
<dbReference type="PROSITE" id="PS00108">
    <property type="entry name" value="PROTEIN_KINASE_ST"/>
    <property type="match status" value="1"/>
</dbReference>
<feature type="domain" description="EF-hand" evidence="8">
    <location>
        <begin position="322"/>
        <end position="357"/>
    </location>
</feature>
<dbReference type="Gene3D" id="1.10.238.10">
    <property type="entry name" value="EF-hand"/>
    <property type="match status" value="2"/>
</dbReference>
<feature type="compositionally biased region" description="Polar residues" evidence="6">
    <location>
        <begin position="817"/>
        <end position="831"/>
    </location>
</feature>
<evidence type="ECO:0000256" key="3">
    <source>
        <dbReference type="ARBA" id="ARBA00022777"/>
    </source>
</evidence>
<dbReference type="SUPFAM" id="SSF56112">
    <property type="entry name" value="Protein kinase-like (PK-like)"/>
    <property type="match status" value="1"/>
</dbReference>
<dbReference type="GO" id="GO:0004674">
    <property type="term" value="F:protein serine/threonine kinase activity"/>
    <property type="evidence" value="ECO:0007669"/>
    <property type="project" value="TreeGrafter"/>
</dbReference>
<feature type="compositionally biased region" description="Basic residues" evidence="6">
    <location>
        <begin position="766"/>
        <end position="775"/>
    </location>
</feature>
<dbReference type="Pfam" id="PF07714">
    <property type="entry name" value="PK_Tyr_Ser-Thr"/>
    <property type="match status" value="1"/>
</dbReference>
<dbReference type="GO" id="GO:0005524">
    <property type="term" value="F:ATP binding"/>
    <property type="evidence" value="ECO:0007669"/>
    <property type="project" value="UniProtKB-KW"/>
</dbReference>
<name>A0AAE0LGL8_9CHLO</name>
<keyword evidence="2" id="KW-0547">Nucleotide-binding</keyword>
<dbReference type="AlphaFoldDB" id="A0AAE0LGL8"/>
<dbReference type="InterPro" id="IPR018247">
    <property type="entry name" value="EF_Hand_1_Ca_BS"/>
</dbReference>
<dbReference type="InterPro" id="IPR011992">
    <property type="entry name" value="EF-hand-dom_pair"/>
</dbReference>
<sequence>MGYDSAQSMSMMSMRGTGITFVRIPLISLPETEYRDELTDSISKSLQILESTFSYADADSSGVLTYQEFSTLLVELGFAQPDRIASLFYICDLNEDGYLDFFEFCVFLSTWSDTYSFAELFVRQPGWPETLDSAFAGMKQTLYSASSEKTTGQRLYRAQVEDFLRKRLSTDFVDVLEEGGALSKVMGQQQECTMTNFFRLLYLVLFPKGRYAAEETEISIGVNLREDLQGVFHQLEEDFIQLDKSGDDLVDFSELTSNAMMLSARRRIAVTNCLDFHMSKIDVAQSGSLDFAEFVFLAMKVVNQGGYTDIMPNSKSAWMVKRVLARLHFTYQHYDLNKNGMLELSELKCFFAEQVDMDCSEVVKKVLPGADFEDAGLDMVAFIKVLYIEICIDGRYVRTALFSVKPRSSGRAKGKTMVNDVRARKCKREATSPRESVFDMVDTTKLRKIKCLGQGGQGTAYLAEYEGLTVAAKWPNDLITTDLMEEIQREVRIATSLKHKNIHCTMGAKIDRKEICILSEVCSMGSLDRFLHKNTLSMKMKFRFAKECADAFLYMHTRTPMVAHFDIKAANVFLDDQLHVKIADFGMAEPLGPRGCFQAKGTPYFMAPEVWAVQAAQGYDERADVYSYGMLLWEIFHGKYPFYEQGFENVYQIMCAVLRGVRPTIHSSVPKPVKALMRSCWQPQPKQRPHFREIVDGLETAWQHYQAQRPKPPKPRPPRPKEERLHTSPPRIARAAKKEKASSEPRRPQKQDEVADATFLPPLPQAKRHNRRKVKDKTASRELAQPGKPASRACPAWEASLTRACPAWEASLASLPSLGSQPHSSLPSLGSQPRELAQPGKPASRACPA</sequence>
<dbReference type="SMART" id="SM00220">
    <property type="entry name" value="S_TKc"/>
    <property type="match status" value="1"/>
</dbReference>
<evidence type="ECO:0000259" key="7">
    <source>
        <dbReference type="PROSITE" id="PS50011"/>
    </source>
</evidence>
<accession>A0AAE0LGL8</accession>
<feature type="domain" description="Protein kinase" evidence="7">
    <location>
        <begin position="446"/>
        <end position="703"/>
    </location>
</feature>
<dbReference type="CDD" id="cd00051">
    <property type="entry name" value="EFh"/>
    <property type="match status" value="1"/>
</dbReference>
<dbReference type="SMART" id="SM00054">
    <property type="entry name" value="EFh"/>
    <property type="match status" value="5"/>
</dbReference>
<evidence type="ECO:0000256" key="6">
    <source>
        <dbReference type="SAM" id="MobiDB-lite"/>
    </source>
</evidence>
<dbReference type="SUPFAM" id="SSF47473">
    <property type="entry name" value="EF-hand"/>
    <property type="match status" value="2"/>
</dbReference>
<dbReference type="InterPro" id="IPR001245">
    <property type="entry name" value="Ser-Thr/Tyr_kinase_cat_dom"/>
</dbReference>
<evidence type="ECO:0000313" key="9">
    <source>
        <dbReference type="EMBL" id="KAK3284015.1"/>
    </source>
</evidence>
<proteinExistence type="predicted"/>
<dbReference type="GO" id="GO:0005509">
    <property type="term" value="F:calcium ion binding"/>
    <property type="evidence" value="ECO:0007669"/>
    <property type="project" value="InterPro"/>
</dbReference>
<dbReference type="Pfam" id="PF13202">
    <property type="entry name" value="EF-hand_5"/>
    <property type="match status" value="1"/>
</dbReference>
<evidence type="ECO:0000256" key="5">
    <source>
        <dbReference type="ARBA" id="ARBA00022840"/>
    </source>
</evidence>
<dbReference type="InterPro" id="IPR008271">
    <property type="entry name" value="Ser/Thr_kinase_AS"/>
</dbReference>
<dbReference type="PROSITE" id="PS00018">
    <property type="entry name" value="EF_HAND_1"/>
    <property type="match status" value="4"/>
</dbReference>
<dbReference type="PRINTS" id="PR00109">
    <property type="entry name" value="TYRKINASE"/>
</dbReference>
<gene>
    <name evidence="9" type="ORF">CYMTET_8315</name>
</gene>
<keyword evidence="10" id="KW-1185">Reference proteome</keyword>
<dbReference type="InterPro" id="IPR000719">
    <property type="entry name" value="Prot_kinase_dom"/>
</dbReference>
<feature type="region of interest" description="Disordered" evidence="6">
    <location>
        <begin position="815"/>
        <end position="849"/>
    </location>
</feature>
<dbReference type="Pfam" id="PF13833">
    <property type="entry name" value="EF-hand_8"/>
    <property type="match status" value="1"/>
</dbReference>
<keyword evidence="4" id="KW-0106">Calcium</keyword>
<feature type="compositionally biased region" description="Basic and acidic residues" evidence="6">
    <location>
        <begin position="736"/>
        <end position="753"/>
    </location>
</feature>
<dbReference type="InterPro" id="IPR051681">
    <property type="entry name" value="Ser/Thr_Kinases-Pseudokinases"/>
</dbReference>
<keyword evidence="3" id="KW-0418">Kinase</keyword>
<dbReference type="PROSITE" id="PS50011">
    <property type="entry name" value="PROTEIN_KINASE_DOM"/>
    <property type="match status" value="1"/>
</dbReference>
<evidence type="ECO:0000256" key="4">
    <source>
        <dbReference type="ARBA" id="ARBA00022837"/>
    </source>
</evidence>
<dbReference type="InterPro" id="IPR011009">
    <property type="entry name" value="Kinase-like_dom_sf"/>
</dbReference>
<feature type="region of interest" description="Disordered" evidence="6">
    <location>
        <begin position="704"/>
        <end position="795"/>
    </location>
</feature>
<dbReference type="PANTHER" id="PTHR44329">
    <property type="entry name" value="SERINE/THREONINE-PROTEIN KINASE TNNI3K-RELATED"/>
    <property type="match status" value="1"/>
</dbReference>
<dbReference type="Gene3D" id="1.10.510.10">
    <property type="entry name" value="Transferase(Phosphotransferase) domain 1"/>
    <property type="match status" value="1"/>
</dbReference>
<evidence type="ECO:0000256" key="1">
    <source>
        <dbReference type="ARBA" id="ARBA00022679"/>
    </source>
</evidence>
<dbReference type="PROSITE" id="PS50222">
    <property type="entry name" value="EF_HAND_2"/>
    <property type="match status" value="2"/>
</dbReference>
<keyword evidence="5" id="KW-0067">ATP-binding</keyword>
<organism evidence="9 10">
    <name type="scientific">Cymbomonas tetramitiformis</name>
    <dbReference type="NCBI Taxonomy" id="36881"/>
    <lineage>
        <taxon>Eukaryota</taxon>
        <taxon>Viridiplantae</taxon>
        <taxon>Chlorophyta</taxon>
        <taxon>Pyramimonadophyceae</taxon>
        <taxon>Pyramimonadales</taxon>
        <taxon>Pyramimonadaceae</taxon>
        <taxon>Cymbomonas</taxon>
    </lineage>
</organism>
<evidence type="ECO:0000313" key="10">
    <source>
        <dbReference type="Proteomes" id="UP001190700"/>
    </source>
</evidence>
<evidence type="ECO:0000259" key="8">
    <source>
        <dbReference type="PROSITE" id="PS50222"/>
    </source>
</evidence>
<dbReference type="InterPro" id="IPR002048">
    <property type="entry name" value="EF_hand_dom"/>
</dbReference>
<feature type="domain" description="EF-hand" evidence="8">
    <location>
        <begin position="44"/>
        <end position="79"/>
    </location>
</feature>
<protein>
    <submittedName>
        <fullName evidence="9">Uncharacterized protein</fullName>
    </submittedName>
</protein>
<comment type="caution">
    <text evidence="9">The sequence shown here is derived from an EMBL/GenBank/DDBJ whole genome shotgun (WGS) entry which is preliminary data.</text>
</comment>
<dbReference type="EMBL" id="LGRX02002538">
    <property type="protein sequence ID" value="KAK3284015.1"/>
    <property type="molecule type" value="Genomic_DNA"/>
</dbReference>
<reference evidence="9 10" key="1">
    <citation type="journal article" date="2015" name="Genome Biol. Evol.">
        <title>Comparative Genomics of a Bacterivorous Green Alga Reveals Evolutionary Causalities and Consequences of Phago-Mixotrophic Mode of Nutrition.</title>
        <authorList>
            <person name="Burns J.A."/>
            <person name="Paasch A."/>
            <person name="Narechania A."/>
            <person name="Kim E."/>
        </authorList>
    </citation>
    <scope>NUCLEOTIDE SEQUENCE [LARGE SCALE GENOMIC DNA]</scope>
    <source>
        <strain evidence="9 10">PLY_AMNH</strain>
    </source>
</reference>
<dbReference type="PANTHER" id="PTHR44329:SF288">
    <property type="entry name" value="MITOGEN-ACTIVATED PROTEIN KINASE KINASE KINASE 20"/>
    <property type="match status" value="1"/>
</dbReference>
<keyword evidence="1" id="KW-0808">Transferase</keyword>
<evidence type="ECO:0000256" key="2">
    <source>
        <dbReference type="ARBA" id="ARBA00022741"/>
    </source>
</evidence>